<feature type="compositionally biased region" description="Basic and acidic residues" evidence="23">
    <location>
        <begin position="659"/>
        <end position="672"/>
    </location>
</feature>
<dbReference type="PANTHER" id="PTHR24115">
    <property type="entry name" value="KINESIN-RELATED"/>
    <property type="match status" value="1"/>
</dbReference>
<comment type="subunit">
    <text evidence="19">Heterotetramer of two molecules each of RACGAP1 and KIF23. Found in the centralspindlin complex. Interacts with RACGAP1; the interaction is direct. Interacts with ECT2 and PRC1. Interacts with ANXA11 during cytokinesis. Interacts with BIRC6/bruce and USP8/UBPY. Interacts with ARF6, forming heterodimers and heterotetramers.</text>
</comment>
<keyword evidence="14 20" id="KW-0505">Motor protein</keyword>
<keyword evidence="9 20" id="KW-0547">Nucleotide-binding</keyword>
<evidence type="ECO:0000256" key="15">
    <source>
        <dbReference type="ARBA" id="ARBA00023212"/>
    </source>
</evidence>
<dbReference type="GO" id="GO:0016887">
    <property type="term" value="F:ATP hydrolysis activity"/>
    <property type="evidence" value="ECO:0007669"/>
    <property type="project" value="TreeGrafter"/>
</dbReference>
<comment type="similarity">
    <text evidence="20 21">Belongs to the TRAFAC class myosin-kinesin ATPase superfamily. Kinesin family.</text>
</comment>
<feature type="compositionally biased region" description="Polar residues" evidence="23">
    <location>
        <begin position="182"/>
        <end position="192"/>
    </location>
</feature>
<dbReference type="GO" id="GO:0005874">
    <property type="term" value="C:microtubule"/>
    <property type="evidence" value="ECO:0007669"/>
    <property type="project" value="UniProtKB-KW"/>
</dbReference>
<dbReference type="GO" id="GO:0090543">
    <property type="term" value="C:Flemming body"/>
    <property type="evidence" value="ECO:0007669"/>
    <property type="project" value="UniProtKB-SubCell"/>
</dbReference>
<reference evidence="25" key="1">
    <citation type="submission" date="2023-05" db="EMBL/GenBank/DDBJ databases">
        <title>High-quality long-read genome of Scophthalmus maximus.</title>
        <authorList>
            <person name="Lien S."/>
            <person name="Martinez P."/>
        </authorList>
    </citation>
    <scope>NUCLEOTIDE SEQUENCE [LARGE SCALE GENOMIC DNA]</scope>
</reference>
<evidence type="ECO:0000256" key="19">
    <source>
        <dbReference type="ARBA" id="ARBA00066079"/>
    </source>
</evidence>
<keyword evidence="8 21" id="KW-0493">Microtubule</keyword>
<feature type="region of interest" description="Disordered" evidence="23">
    <location>
        <begin position="700"/>
        <end position="773"/>
    </location>
</feature>
<organism evidence="25 26">
    <name type="scientific">Scophthalmus maximus</name>
    <name type="common">Turbot</name>
    <name type="synonym">Psetta maxima</name>
    <dbReference type="NCBI Taxonomy" id="52904"/>
    <lineage>
        <taxon>Eukaryota</taxon>
        <taxon>Metazoa</taxon>
        <taxon>Chordata</taxon>
        <taxon>Craniata</taxon>
        <taxon>Vertebrata</taxon>
        <taxon>Euteleostomi</taxon>
        <taxon>Actinopterygii</taxon>
        <taxon>Neopterygii</taxon>
        <taxon>Teleostei</taxon>
        <taxon>Neoteleostei</taxon>
        <taxon>Acanthomorphata</taxon>
        <taxon>Carangaria</taxon>
        <taxon>Pleuronectiformes</taxon>
        <taxon>Pleuronectoidei</taxon>
        <taxon>Scophthalmidae</taxon>
        <taxon>Scophthalmus</taxon>
    </lineage>
</organism>
<keyword evidence="15" id="KW-0206">Cytoskeleton</keyword>
<dbReference type="InterPro" id="IPR038105">
    <property type="entry name" value="Kif23_Arf-bd_sf"/>
</dbReference>
<evidence type="ECO:0000256" key="10">
    <source>
        <dbReference type="ARBA" id="ARBA00022776"/>
    </source>
</evidence>
<evidence type="ECO:0000256" key="7">
    <source>
        <dbReference type="ARBA" id="ARBA00022618"/>
    </source>
</evidence>
<keyword evidence="17" id="KW-0131">Cell cycle</keyword>
<dbReference type="InterPro" id="IPR027417">
    <property type="entry name" value="P-loop_NTPase"/>
</dbReference>
<dbReference type="GO" id="GO:0007018">
    <property type="term" value="P:microtubule-based movement"/>
    <property type="evidence" value="ECO:0007669"/>
    <property type="project" value="InterPro"/>
</dbReference>
<name>A0A8D3C3T3_SCOMX</name>
<evidence type="ECO:0000256" key="6">
    <source>
        <dbReference type="ARBA" id="ARBA00022553"/>
    </source>
</evidence>
<dbReference type="GO" id="GO:0008017">
    <property type="term" value="F:microtubule binding"/>
    <property type="evidence" value="ECO:0007669"/>
    <property type="project" value="InterPro"/>
</dbReference>
<feature type="region of interest" description="Disordered" evidence="23">
    <location>
        <begin position="645"/>
        <end position="684"/>
    </location>
</feature>
<evidence type="ECO:0000256" key="4">
    <source>
        <dbReference type="ARBA" id="ARBA00022490"/>
    </source>
</evidence>
<dbReference type="Gene3D" id="2.60.40.4330">
    <property type="entry name" value="Kinesin-like protein Kif23, Arf6-interacting domain"/>
    <property type="match status" value="1"/>
</dbReference>
<comment type="function">
    <text evidence="18">Component of the centralspindlin complex that serves as a microtubule-dependent and Rho-mediated signaling required for the myosin contractile ring formation during the cell cycle cytokinesis. Essential for cytokinesis in Rho-mediated signaling. Required for the localization of ECT2 to the central spindle. Plus-end-directed motor enzyme that moves antiparallel microtubules in vitro.</text>
</comment>
<dbReference type="Pfam" id="PF00225">
    <property type="entry name" value="Kinesin"/>
    <property type="match status" value="1"/>
</dbReference>
<feature type="compositionally biased region" description="Low complexity" evidence="23">
    <location>
        <begin position="700"/>
        <end position="724"/>
    </location>
</feature>
<dbReference type="Ensembl" id="ENSSMAT00000067868.1">
    <property type="protein sequence ID" value="ENSSMAP00000041941.1"/>
    <property type="gene ID" value="ENSSMAG00000021310.2"/>
</dbReference>
<evidence type="ECO:0000256" key="16">
    <source>
        <dbReference type="ARBA" id="ARBA00023242"/>
    </source>
</evidence>
<evidence type="ECO:0000256" key="22">
    <source>
        <dbReference type="SAM" id="Coils"/>
    </source>
</evidence>
<evidence type="ECO:0000256" key="11">
    <source>
        <dbReference type="ARBA" id="ARBA00022840"/>
    </source>
</evidence>
<evidence type="ECO:0000256" key="12">
    <source>
        <dbReference type="ARBA" id="ARBA00022843"/>
    </source>
</evidence>
<feature type="region of interest" description="Disordered" evidence="23">
    <location>
        <begin position="791"/>
        <end position="815"/>
    </location>
</feature>
<dbReference type="GO" id="GO:0051301">
    <property type="term" value="P:cell division"/>
    <property type="evidence" value="ECO:0007669"/>
    <property type="project" value="UniProtKB-KW"/>
</dbReference>
<dbReference type="GO" id="GO:0005524">
    <property type="term" value="F:ATP binding"/>
    <property type="evidence" value="ECO:0007669"/>
    <property type="project" value="UniProtKB-UniRule"/>
</dbReference>
<evidence type="ECO:0000256" key="5">
    <source>
        <dbReference type="ARBA" id="ARBA00022499"/>
    </source>
</evidence>
<feature type="compositionally biased region" description="Polar residues" evidence="23">
    <location>
        <begin position="743"/>
        <end position="760"/>
    </location>
</feature>
<evidence type="ECO:0000259" key="24">
    <source>
        <dbReference type="PROSITE" id="PS50067"/>
    </source>
</evidence>
<feature type="coiled-coil region" evidence="22">
    <location>
        <begin position="531"/>
        <end position="600"/>
    </location>
</feature>
<feature type="region of interest" description="Disordered" evidence="23">
    <location>
        <begin position="176"/>
        <end position="198"/>
    </location>
</feature>
<evidence type="ECO:0000256" key="17">
    <source>
        <dbReference type="ARBA" id="ARBA00023306"/>
    </source>
</evidence>
<dbReference type="InterPro" id="IPR001752">
    <property type="entry name" value="Kinesin_motor_dom"/>
</dbReference>
<keyword evidence="10" id="KW-0498">Mitosis</keyword>
<dbReference type="PROSITE" id="PS50067">
    <property type="entry name" value="KINESIN_MOTOR_2"/>
    <property type="match status" value="1"/>
</dbReference>
<dbReference type="FunFam" id="2.60.40.4330:FF:000001">
    <property type="entry name" value="Kinesin-like protein"/>
    <property type="match status" value="1"/>
</dbReference>
<dbReference type="Pfam" id="PF16540">
    <property type="entry name" value="MKLP1_Arf_bdg"/>
    <property type="match status" value="1"/>
</dbReference>
<protein>
    <recommendedName>
        <fullName evidence="21">Kinesin-like protein</fullName>
    </recommendedName>
</protein>
<dbReference type="SMART" id="SM00129">
    <property type="entry name" value="KISc"/>
    <property type="match status" value="1"/>
</dbReference>
<dbReference type="GeneTree" id="ENSGT00940000155837"/>
<accession>A0A8D3C3T3</accession>
<evidence type="ECO:0000256" key="20">
    <source>
        <dbReference type="PROSITE-ProRule" id="PRU00283"/>
    </source>
</evidence>
<evidence type="ECO:0000256" key="18">
    <source>
        <dbReference type="ARBA" id="ARBA00058317"/>
    </source>
</evidence>
<dbReference type="PROSITE" id="PS00411">
    <property type="entry name" value="KINESIN_MOTOR_1"/>
    <property type="match status" value="1"/>
</dbReference>
<evidence type="ECO:0000256" key="21">
    <source>
        <dbReference type="RuleBase" id="RU000394"/>
    </source>
</evidence>
<feature type="domain" description="Kinesin motor" evidence="24">
    <location>
        <begin position="28"/>
        <end position="440"/>
    </location>
</feature>
<evidence type="ECO:0000313" key="26">
    <source>
        <dbReference type="Proteomes" id="UP000694558"/>
    </source>
</evidence>
<proteinExistence type="inferred from homology"/>
<comment type="subcellular location">
    <subcellularLocation>
        <location evidence="2">Cytoplasm</location>
        <location evidence="2">Cytoskeleton</location>
        <location evidence="2">Spindle</location>
    </subcellularLocation>
    <subcellularLocation>
        <location evidence="3">Midbody</location>
        <location evidence="3">Midbody ring</location>
    </subcellularLocation>
    <subcellularLocation>
        <location evidence="1">Nucleus</location>
    </subcellularLocation>
</comment>
<dbReference type="GO" id="GO:0003777">
    <property type="term" value="F:microtubule motor activity"/>
    <property type="evidence" value="ECO:0007669"/>
    <property type="project" value="InterPro"/>
</dbReference>
<evidence type="ECO:0000313" key="25">
    <source>
        <dbReference type="Ensembl" id="ENSSMAP00000041941.1"/>
    </source>
</evidence>
<dbReference type="InterPro" id="IPR032384">
    <property type="entry name" value="Kif23_Arf-bd"/>
</dbReference>
<dbReference type="InterPro" id="IPR019821">
    <property type="entry name" value="Kinesin_motor_CS"/>
</dbReference>
<dbReference type="Gene3D" id="3.40.850.10">
    <property type="entry name" value="Kinesin motor domain"/>
    <property type="match status" value="1"/>
</dbReference>
<evidence type="ECO:0000256" key="2">
    <source>
        <dbReference type="ARBA" id="ARBA00004186"/>
    </source>
</evidence>
<keyword evidence="6" id="KW-0597">Phosphoprotein</keyword>
<reference evidence="25" key="2">
    <citation type="submission" date="2025-08" db="UniProtKB">
        <authorList>
            <consortium name="Ensembl"/>
        </authorList>
    </citation>
    <scope>IDENTIFICATION</scope>
</reference>
<keyword evidence="16" id="KW-0539">Nucleus</keyword>
<evidence type="ECO:0000256" key="8">
    <source>
        <dbReference type="ARBA" id="ARBA00022701"/>
    </source>
</evidence>
<dbReference type="InterPro" id="IPR036961">
    <property type="entry name" value="Kinesin_motor_dom_sf"/>
</dbReference>
<dbReference type="AlphaFoldDB" id="A0A8D3C3T3"/>
<keyword evidence="13 22" id="KW-0175">Coiled coil</keyword>
<evidence type="ECO:0000256" key="9">
    <source>
        <dbReference type="ARBA" id="ARBA00022741"/>
    </source>
</evidence>
<evidence type="ECO:0000256" key="1">
    <source>
        <dbReference type="ARBA" id="ARBA00004123"/>
    </source>
</evidence>
<feature type="binding site" evidence="20">
    <location>
        <begin position="115"/>
        <end position="122"/>
    </location>
    <ligand>
        <name>ATP</name>
        <dbReference type="ChEBI" id="CHEBI:30616"/>
    </ligand>
</feature>
<dbReference type="GO" id="GO:0005819">
    <property type="term" value="C:spindle"/>
    <property type="evidence" value="ECO:0007669"/>
    <property type="project" value="UniProtKB-SubCell"/>
</dbReference>
<keyword evidence="11 20" id="KW-0067">ATP-binding</keyword>
<evidence type="ECO:0000256" key="13">
    <source>
        <dbReference type="ARBA" id="ARBA00023054"/>
    </source>
</evidence>
<dbReference type="PANTHER" id="PTHR24115:SF600">
    <property type="entry name" value="KINESIN-LIKE PROTEIN KIF23"/>
    <property type="match status" value="1"/>
</dbReference>
<evidence type="ECO:0000256" key="23">
    <source>
        <dbReference type="SAM" id="MobiDB-lite"/>
    </source>
</evidence>
<dbReference type="SUPFAM" id="SSF52540">
    <property type="entry name" value="P-loop containing nucleoside triphosphate hydrolases"/>
    <property type="match status" value="1"/>
</dbReference>
<feature type="region of interest" description="Disordered" evidence="23">
    <location>
        <begin position="5"/>
        <end position="25"/>
    </location>
</feature>
<dbReference type="GO" id="GO:0005634">
    <property type="term" value="C:nucleus"/>
    <property type="evidence" value="ECO:0007669"/>
    <property type="project" value="UniProtKB-SubCell"/>
</dbReference>
<keyword evidence="5" id="KW-1017">Isopeptide bond</keyword>
<dbReference type="PRINTS" id="PR00380">
    <property type="entry name" value="KINESINHEAVY"/>
</dbReference>
<dbReference type="CDD" id="cd01368">
    <property type="entry name" value="KISc_KIF23_like"/>
    <property type="match status" value="1"/>
</dbReference>
<dbReference type="Proteomes" id="UP000694558">
    <property type="component" value="Chromosome 5"/>
</dbReference>
<keyword evidence="12" id="KW-0832">Ubl conjugation</keyword>
<keyword evidence="7" id="KW-0132">Cell division</keyword>
<evidence type="ECO:0000256" key="3">
    <source>
        <dbReference type="ARBA" id="ARBA00004476"/>
    </source>
</evidence>
<dbReference type="InterPro" id="IPR027640">
    <property type="entry name" value="Kinesin-like_fam"/>
</dbReference>
<dbReference type="GO" id="GO:0051256">
    <property type="term" value="P:mitotic spindle midzone assembly"/>
    <property type="evidence" value="ECO:0007669"/>
    <property type="project" value="TreeGrafter"/>
</dbReference>
<keyword evidence="4" id="KW-0963">Cytoplasm</keyword>
<sequence length="938" mass="106663">MCFFITYSKSKTPRRPGPKKASNTEKDPVGVYCRIRPLGTEDEECCVEMISSSTIQLHAPDGLKANRNGEYKETQYSFKKVFGINTTQMELFEDVAKPLVEDLIHCKNGLLFTYGVTGSGKTFTMTGSPGEGGLLPRSLDMLFNSIGPFQAKRFVFKPDEKNGMEIQNQVDALLERQKRDSQQSVPKTPSSRQRADPEFADMISSEEACKSENVDEDCCFSVFVSYIEIYNNYIYDLLEDAPYDPIRPKPPQSKILREDQNHNMYVAGCTEVEVKSTEEAFEVFWKGQKKRRIANTQLNRESSRSHSVFTVKLAQAPLDADGDHILQDKNQVNVSQLCLVDLAGSERTSRTKAEGSRLREAGNINQSLMTLRTCMEVLRENQMCGTNKMVPYRDSKVTHLFKNYFDGEGKVRMIVCVNPNADDYEETMLVMRFAEMTQEVEVARPVDRPICFLASGTFLPALPPCEVVDPADDQTLPRLIEVLEKRQRIRQMMTEEFNKTGTAYTLKSMLQQFDSQLNAKETFLHDQQSKLGEKEKVIIGQRTELERLEKKSKTLEYKIDILQKTTGMYEQDKRSLQQELETREQRLQRELSERRRMEQRMQGMVTDTKLKWEKECERRVNAKQLEMQNKLWVKDEKLKQLKAIVTESSNGSGGGCPTERPERPSRERDRNIGQKRSASPSPLPVSRLLCNTACSIVQDPYPTSSSSTSSTSSSAYPSVASSISDWEQRYPVDSSGKTRHPGTPQSRSRTPAPFHSTSSVGRKRGQRWAPSTEAPATTLVYGLDLEAGTRVSTAPPVHPMHRRSHSAGGEKWVDHKPSSNLDLDTVMQPIIPNAIKVSTPSEKALSKCHKYVLRHQELASDGEIETKLIKGNVFKTRGGGQAVQFTDIETLKQEYQTAPSRKRRSGSAEGPVQMDEIENRVRFYYHHCYYHLYLFRYH</sequence>
<gene>
    <name evidence="25" type="primary">KIF23</name>
</gene>
<dbReference type="GO" id="GO:0005871">
    <property type="term" value="C:kinesin complex"/>
    <property type="evidence" value="ECO:0007669"/>
    <property type="project" value="TreeGrafter"/>
</dbReference>
<evidence type="ECO:0000256" key="14">
    <source>
        <dbReference type="ARBA" id="ARBA00023175"/>
    </source>
</evidence>